<dbReference type="GO" id="GO:0001227">
    <property type="term" value="F:DNA-binding transcription repressor activity, RNA polymerase II-specific"/>
    <property type="evidence" value="ECO:0007669"/>
    <property type="project" value="TreeGrafter"/>
</dbReference>
<evidence type="ECO:0000256" key="9">
    <source>
        <dbReference type="PROSITE-ProRule" id="PRU00042"/>
    </source>
</evidence>
<organism evidence="11 12">
    <name type="scientific">Stomoxys calcitrans</name>
    <name type="common">Stable fly</name>
    <name type="synonym">Conops calcitrans</name>
    <dbReference type="NCBI Taxonomy" id="35570"/>
    <lineage>
        <taxon>Eukaryota</taxon>
        <taxon>Metazoa</taxon>
        <taxon>Ecdysozoa</taxon>
        <taxon>Arthropoda</taxon>
        <taxon>Hexapoda</taxon>
        <taxon>Insecta</taxon>
        <taxon>Pterygota</taxon>
        <taxon>Neoptera</taxon>
        <taxon>Endopterygota</taxon>
        <taxon>Diptera</taxon>
        <taxon>Brachycera</taxon>
        <taxon>Muscomorpha</taxon>
        <taxon>Muscoidea</taxon>
        <taxon>Muscidae</taxon>
        <taxon>Stomoxys</taxon>
    </lineage>
</organism>
<dbReference type="OrthoDB" id="6077919at2759"/>
<keyword evidence="4 9" id="KW-0863">Zinc-finger</keyword>
<keyword evidence="2" id="KW-0479">Metal-binding</keyword>
<dbReference type="STRING" id="35570.A0A1I8NYJ7"/>
<feature type="domain" description="C2H2-type" evidence="10">
    <location>
        <begin position="294"/>
        <end position="322"/>
    </location>
</feature>
<keyword evidence="6" id="KW-0805">Transcription regulation</keyword>
<dbReference type="InterPro" id="IPR013087">
    <property type="entry name" value="Znf_C2H2_type"/>
</dbReference>
<dbReference type="SMART" id="SM00355">
    <property type="entry name" value="ZnF_C2H2"/>
    <property type="match status" value="9"/>
</dbReference>
<dbReference type="VEuPathDB" id="VectorBase:SCAU003220"/>
<evidence type="ECO:0000256" key="6">
    <source>
        <dbReference type="ARBA" id="ARBA00023015"/>
    </source>
</evidence>
<dbReference type="PANTHER" id="PTHR24399:SF70">
    <property type="entry name" value="C2H2-TYPE DOMAIN-CONTAINING PROTEIN"/>
    <property type="match status" value="1"/>
</dbReference>
<dbReference type="InterPro" id="IPR036236">
    <property type="entry name" value="Znf_C2H2_sf"/>
</dbReference>
<dbReference type="PROSITE" id="PS50157">
    <property type="entry name" value="ZINC_FINGER_C2H2_2"/>
    <property type="match status" value="7"/>
</dbReference>
<comment type="subcellular location">
    <subcellularLocation>
        <location evidence="1">Nucleus</location>
    </subcellularLocation>
</comment>
<keyword evidence="7" id="KW-0804">Transcription</keyword>
<dbReference type="Gene3D" id="3.30.160.60">
    <property type="entry name" value="Classic Zinc Finger"/>
    <property type="match status" value="6"/>
</dbReference>
<evidence type="ECO:0000256" key="8">
    <source>
        <dbReference type="ARBA" id="ARBA00023242"/>
    </source>
</evidence>
<dbReference type="GO" id="GO:0000978">
    <property type="term" value="F:RNA polymerase II cis-regulatory region sequence-specific DNA binding"/>
    <property type="evidence" value="ECO:0007669"/>
    <property type="project" value="TreeGrafter"/>
</dbReference>
<evidence type="ECO:0000313" key="12">
    <source>
        <dbReference type="Proteomes" id="UP000095300"/>
    </source>
</evidence>
<dbReference type="SUPFAM" id="SSF57667">
    <property type="entry name" value="beta-beta-alpha zinc fingers"/>
    <property type="match status" value="5"/>
</dbReference>
<name>A0A1I8NYJ7_STOCA</name>
<evidence type="ECO:0000256" key="7">
    <source>
        <dbReference type="ARBA" id="ARBA00023163"/>
    </source>
</evidence>
<dbReference type="FunFam" id="3.30.160.60:FF:000446">
    <property type="entry name" value="Zinc finger protein"/>
    <property type="match status" value="1"/>
</dbReference>
<evidence type="ECO:0000256" key="4">
    <source>
        <dbReference type="ARBA" id="ARBA00022771"/>
    </source>
</evidence>
<feature type="domain" description="C2H2-type" evidence="10">
    <location>
        <begin position="444"/>
        <end position="471"/>
    </location>
</feature>
<accession>A0A1I8NYJ7</accession>
<gene>
    <name evidence="11" type="primary">106095658</name>
</gene>
<protein>
    <recommendedName>
        <fullName evidence="10">C2H2-type domain-containing protein</fullName>
    </recommendedName>
</protein>
<reference evidence="11" key="1">
    <citation type="submission" date="2020-05" db="UniProtKB">
        <authorList>
            <consortium name="EnsemblMetazoa"/>
        </authorList>
    </citation>
    <scope>IDENTIFICATION</scope>
    <source>
        <strain evidence="11">USDA</strain>
    </source>
</reference>
<feature type="domain" description="C2H2-type" evidence="10">
    <location>
        <begin position="353"/>
        <end position="381"/>
    </location>
</feature>
<evidence type="ECO:0000256" key="3">
    <source>
        <dbReference type="ARBA" id="ARBA00022737"/>
    </source>
</evidence>
<dbReference type="KEGG" id="scac:106095658"/>
<evidence type="ECO:0000256" key="2">
    <source>
        <dbReference type="ARBA" id="ARBA00022723"/>
    </source>
</evidence>
<feature type="domain" description="C2H2-type" evidence="10">
    <location>
        <begin position="472"/>
        <end position="499"/>
    </location>
</feature>
<dbReference type="AlphaFoldDB" id="A0A1I8NYJ7"/>
<keyword evidence="3" id="KW-0677">Repeat</keyword>
<dbReference type="GO" id="GO:0005654">
    <property type="term" value="C:nucleoplasm"/>
    <property type="evidence" value="ECO:0007669"/>
    <property type="project" value="TreeGrafter"/>
</dbReference>
<keyword evidence="5" id="KW-0862">Zinc</keyword>
<sequence>MLTLYELKFHCRTCLRNLSPCATGNDSIEFIVFSQYTEVKELIQVCLRNASGGAEGEADAEDVLNENMPNMCITCFRKWLDFAKFHFQVLKENNEELKRILKKGQLDKINSDHFEHSNNKPDHESIWEIENCNTSPFYQVDLRETQVVPKECETSAETIKQISTLTIPENGNNGTNNTVSPNTVSDTGANALQMKCKLSKTEKMISSLSVEKIDEIKNINIKRVRYRCDPCKKYFFGLHKYEGHIKQIHEGLKKAYQCKYCSKSYRFYKNLNDHVTLNHASVDPSQLPVEKQTFQCDECNGVFKTKDTLKTHQRLKHQAPSKSCICEQCGFICHNPYGLEKHIKNKHSVAEKIKCPQCSKTFKNPYYLKYHILNVHNTAKVKPFKCTTCSMEFSRLALLNVHKRSHLKPSERIKCDYQGCDVRFLFNGEKVRHMRLVHLKVKKHICDICGEAFGTAPTLRHHRYIHTGEKPFICTICGQGFRQRSAMRTHQKTHKPPKVDISVEIMNDDITDRYILNLENFLK</sequence>
<evidence type="ECO:0000256" key="5">
    <source>
        <dbReference type="ARBA" id="ARBA00022833"/>
    </source>
</evidence>
<keyword evidence="12" id="KW-1185">Reference proteome</keyword>
<dbReference type="Pfam" id="PF13912">
    <property type="entry name" value="zf-C2H2_6"/>
    <property type="match status" value="2"/>
</dbReference>
<feature type="domain" description="C2H2-type" evidence="10">
    <location>
        <begin position="384"/>
        <end position="411"/>
    </location>
</feature>
<dbReference type="PROSITE" id="PS00028">
    <property type="entry name" value="ZINC_FINGER_C2H2_1"/>
    <property type="match status" value="8"/>
</dbReference>
<evidence type="ECO:0000313" key="11">
    <source>
        <dbReference type="EnsemblMetazoa" id="SCAU003220-PA"/>
    </source>
</evidence>
<feature type="domain" description="C2H2-type" evidence="10">
    <location>
        <begin position="226"/>
        <end position="254"/>
    </location>
</feature>
<proteinExistence type="predicted"/>
<dbReference type="EnsemblMetazoa" id="SCAU003220-RA">
    <property type="protein sequence ID" value="SCAU003220-PA"/>
    <property type="gene ID" value="SCAU003220"/>
</dbReference>
<dbReference type="FunFam" id="3.30.160.60:FF:000557">
    <property type="entry name" value="zinc finger and SCAN domain-containing protein 29"/>
    <property type="match status" value="1"/>
</dbReference>
<evidence type="ECO:0000259" key="10">
    <source>
        <dbReference type="PROSITE" id="PS50157"/>
    </source>
</evidence>
<feature type="domain" description="C2H2-type" evidence="10">
    <location>
        <begin position="256"/>
        <end position="284"/>
    </location>
</feature>
<dbReference type="Proteomes" id="UP000095300">
    <property type="component" value="Unassembled WGS sequence"/>
</dbReference>
<dbReference type="Pfam" id="PF00096">
    <property type="entry name" value="zf-C2H2"/>
    <property type="match status" value="4"/>
</dbReference>
<dbReference type="PANTHER" id="PTHR24399">
    <property type="entry name" value="ZINC FINGER AND BTB DOMAIN-CONTAINING"/>
    <property type="match status" value="1"/>
</dbReference>
<dbReference type="GO" id="GO:0008270">
    <property type="term" value="F:zinc ion binding"/>
    <property type="evidence" value="ECO:0007669"/>
    <property type="project" value="UniProtKB-KW"/>
</dbReference>
<evidence type="ECO:0000256" key="1">
    <source>
        <dbReference type="ARBA" id="ARBA00004123"/>
    </source>
</evidence>
<keyword evidence="8" id="KW-0539">Nucleus</keyword>